<evidence type="ECO:0000313" key="2">
    <source>
        <dbReference type="Proteomes" id="UP000568380"/>
    </source>
</evidence>
<sequence length="227" mass="24781">MTEIELSEDADVPVALRLRTVRGRPAPAAPFLLEGQVSIGTPTTRRLTAADAGPDEELAGFIAAESARWDYYLTALSCTFVSHEEAELASGWLRITLSGEESTAHSMDPMLLEEFADLSYSIKLVVPLVIESEFGVDGARKKRRTAVEGLYDGTRTPSWVFHGSARAPVHGVQRLRLVVRTPAGLPAEGTLQAGASVRHKRLGLDLFSYTTPLTDLPEPLRIRFLPD</sequence>
<accession>A0A7W8EFR6</accession>
<evidence type="ECO:0000313" key="1">
    <source>
        <dbReference type="EMBL" id="MBB5079075.1"/>
    </source>
</evidence>
<dbReference type="Proteomes" id="UP000568380">
    <property type="component" value="Unassembled WGS sequence"/>
</dbReference>
<organism evidence="1 2">
    <name type="scientific">Nonomuraea endophytica</name>
    <dbReference type="NCBI Taxonomy" id="714136"/>
    <lineage>
        <taxon>Bacteria</taxon>
        <taxon>Bacillati</taxon>
        <taxon>Actinomycetota</taxon>
        <taxon>Actinomycetes</taxon>
        <taxon>Streptosporangiales</taxon>
        <taxon>Streptosporangiaceae</taxon>
        <taxon>Nonomuraea</taxon>
    </lineage>
</organism>
<protein>
    <submittedName>
        <fullName evidence="1">Uncharacterized protein</fullName>
    </submittedName>
</protein>
<keyword evidence="2" id="KW-1185">Reference proteome</keyword>
<gene>
    <name evidence="1" type="ORF">HNR40_004561</name>
</gene>
<comment type="caution">
    <text evidence="1">The sequence shown here is derived from an EMBL/GenBank/DDBJ whole genome shotgun (WGS) entry which is preliminary data.</text>
</comment>
<dbReference type="RefSeq" id="WP_184964439.1">
    <property type="nucleotide sequence ID" value="NZ_JACHIN010000006.1"/>
</dbReference>
<proteinExistence type="predicted"/>
<name>A0A7W8EFR6_9ACTN</name>
<reference evidence="1 2" key="1">
    <citation type="submission" date="2020-08" db="EMBL/GenBank/DDBJ databases">
        <title>Genomic Encyclopedia of Type Strains, Phase IV (KMG-IV): sequencing the most valuable type-strain genomes for metagenomic binning, comparative biology and taxonomic classification.</title>
        <authorList>
            <person name="Goeker M."/>
        </authorList>
    </citation>
    <scope>NUCLEOTIDE SEQUENCE [LARGE SCALE GENOMIC DNA]</scope>
    <source>
        <strain evidence="1 2">DSM 45385</strain>
    </source>
</reference>
<dbReference type="EMBL" id="JACHIN010000006">
    <property type="protein sequence ID" value="MBB5079075.1"/>
    <property type="molecule type" value="Genomic_DNA"/>
</dbReference>
<dbReference type="AlphaFoldDB" id="A0A7W8EFR6"/>